<dbReference type="InterPro" id="IPR014752">
    <property type="entry name" value="Arrestin-like_C"/>
</dbReference>
<evidence type="ECO:0000313" key="3">
    <source>
        <dbReference type="EMBL" id="KAK7204011.1"/>
    </source>
</evidence>
<dbReference type="InterPro" id="IPR024391">
    <property type="entry name" value="LDB19_N"/>
</dbReference>
<comment type="caution">
    <text evidence="3">The sequence shown here is derived from an EMBL/GenBank/DDBJ whole genome shotgun (WGS) entry which is preliminary data.</text>
</comment>
<feature type="region of interest" description="Disordered" evidence="1">
    <location>
        <begin position="1"/>
        <end position="32"/>
    </location>
</feature>
<protein>
    <recommendedName>
        <fullName evidence="2">LDB19 N-terminal domain-containing protein</fullName>
    </recommendedName>
</protein>
<dbReference type="EMBL" id="JBBJBU010000009">
    <property type="protein sequence ID" value="KAK7204011.1"/>
    <property type="molecule type" value="Genomic_DNA"/>
</dbReference>
<accession>A0ABR1F2D5</accession>
<proteinExistence type="predicted"/>
<sequence length="393" mass="43105">MPSIRAPPSYSPVLLPAKPEPRRGSSPARAVVSAAKTAPAPLPPLICYGTREQSTGALLSGLLFLYVNAYAVPMSSVTLELVQEISFKRPVSPSCKSCIKQTNVLKRWDLLSHDTTLPRSEYGYPFSHLLPGDMPASTASALVGISYHLRAVAVPLAKDLRPITLVRSISVFRSVPSTDIRRCLRVFPPTLLNVTASLPAICFPKSELNLTLQVNNLVNREKRTRWTLRKLNWVLNETAKTKQSVCKNHMSSTTPLDDVRGISSGEIRRGWKTDFSNDGQIELEVPVSTFADEVSLPVACNVAVPDIGFSVEHLLVVEMLVSEEHLPATGQHATTPTGAARILRMQFAVDLTERGGLGISWDDEVPPTYDDVPISPPGYDYIDTNQDVEHMVM</sequence>
<dbReference type="GeneID" id="90038607"/>
<organism evidence="3 4">
    <name type="scientific">Myxozyma melibiosi</name>
    <dbReference type="NCBI Taxonomy" id="54550"/>
    <lineage>
        <taxon>Eukaryota</taxon>
        <taxon>Fungi</taxon>
        <taxon>Dikarya</taxon>
        <taxon>Ascomycota</taxon>
        <taxon>Saccharomycotina</taxon>
        <taxon>Lipomycetes</taxon>
        <taxon>Lipomycetales</taxon>
        <taxon>Lipomycetaceae</taxon>
        <taxon>Myxozyma</taxon>
    </lineage>
</organism>
<evidence type="ECO:0000259" key="2">
    <source>
        <dbReference type="Pfam" id="PF13002"/>
    </source>
</evidence>
<dbReference type="Proteomes" id="UP001498771">
    <property type="component" value="Unassembled WGS sequence"/>
</dbReference>
<name>A0ABR1F2D5_9ASCO</name>
<feature type="domain" description="LDB19 N-terminal" evidence="2">
    <location>
        <begin position="77"/>
        <end position="250"/>
    </location>
</feature>
<evidence type="ECO:0000313" key="4">
    <source>
        <dbReference type="Proteomes" id="UP001498771"/>
    </source>
</evidence>
<dbReference type="Gene3D" id="2.60.40.640">
    <property type="match status" value="1"/>
</dbReference>
<keyword evidence="4" id="KW-1185">Reference proteome</keyword>
<dbReference type="PANTHER" id="PTHR11188">
    <property type="entry name" value="ARRESTIN DOMAIN CONTAINING PROTEIN"/>
    <property type="match status" value="1"/>
</dbReference>
<dbReference type="Pfam" id="PF13002">
    <property type="entry name" value="LDB19"/>
    <property type="match status" value="1"/>
</dbReference>
<dbReference type="RefSeq" id="XP_064767044.1">
    <property type="nucleotide sequence ID" value="XM_064913095.1"/>
</dbReference>
<reference evidence="3 4" key="1">
    <citation type="submission" date="2024-03" db="EMBL/GenBank/DDBJ databases">
        <title>Genome-scale model development and genomic sequencing of the oleaginous clade Lipomyces.</title>
        <authorList>
            <consortium name="Lawrence Berkeley National Laboratory"/>
            <person name="Czajka J.J."/>
            <person name="Han Y."/>
            <person name="Kim J."/>
            <person name="Mondo S.J."/>
            <person name="Hofstad B.A."/>
            <person name="Robles A."/>
            <person name="Haridas S."/>
            <person name="Riley R."/>
            <person name="LaButti K."/>
            <person name="Pangilinan J."/>
            <person name="Andreopoulos W."/>
            <person name="Lipzen A."/>
            <person name="Yan J."/>
            <person name="Wang M."/>
            <person name="Ng V."/>
            <person name="Grigoriev I.V."/>
            <person name="Spatafora J.W."/>
            <person name="Magnuson J.K."/>
            <person name="Baker S.E."/>
            <person name="Pomraning K.R."/>
        </authorList>
    </citation>
    <scope>NUCLEOTIDE SEQUENCE [LARGE SCALE GENOMIC DNA]</scope>
    <source>
        <strain evidence="3 4">Phaff 52-87</strain>
    </source>
</reference>
<dbReference type="PANTHER" id="PTHR11188:SF76">
    <property type="entry name" value="PROTEIN LDB19"/>
    <property type="match status" value="1"/>
</dbReference>
<gene>
    <name evidence="3" type="ORF">BZA70DRAFT_281278</name>
</gene>
<dbReference type="InterPro" id="IPR050357">
    <property type="entry name" value="Arrestin_domain-protein"/>
</dbReference>
<evidence type="ECO:0000256" key="1">
    <source>
        <dbReference type="SAM" id="MobiDB-lite"/>
    </source>
</evidence>